<sequence>MERNKTPQQIMIIPSLETREVQQNIHGINKYLSPKHHITARTFGTMNLLDDRVRRKLPPELEESTLKAVTEETIFDHIYKKARNFPMFDKSKTVESSELLIPTKEHFCENLPKFFSADSDILEDINSDEVQRDAIIISDLEPKGIEREACCTKSGTKVKHYISAGSSCAMNGKLELPPKDSSRNADLTSIKMPSSNVAFAKNAGSSDAAGFIESSKKQQRSPLVSKRQCCSLATASTSKEADSFFGFRSVFSFL</sequence>
<keyword evidence="2" id="KW-1185">Reference proteome</keyword>
<evidence type="ECO:0000313" key="1">
    <source>
        <dbReference type="EMBL" id="KAK9272433.1"/>
    </source>
</evidence>
<accession>A0AAP0NGC9</accession>
<comment type="caution">
    <text evidence="1">The sequence shown here is derived from an EMBL/GenBank/DDBJ whole genome shotgun (WGS) entry which is preliminary data.</text>
</comment>
<dbReference type="EMBL" id="JBBPBK010000013">
    <property type="protein sequence ID" value="KAK9272433.1"/>
    <property type="molecule type" value="Genomic_DNA"/>
</dbReference>
<proteinExistence type="predicted"/>
<organism evidence="1 2">
    <name type="scientific">Liquidambar formosana</name>
    <name type="common">Formosan gum</name>
    <dbReference type="NCBI Taxonomy" id="63359"/>
    <lineage>
        <taxon>Eukaryota</taxon>
        <taxon>Viridiplantae</taxon>
        <taxon>Streptophyta</taxon>
        <taxon>Embryophyta</taxon>
        <taxon>Tracheophyta</taxon>
        <taxon>Spermatophyta</taxon>
        <taxon>Magnoliopsida</taxon>
        <taxon>eudicotyledons</taxon>
        <taxon>Gunneridae</taxon>
        <taxon>Pentapetalae</taxon>
        <taxon>Saxifragales</taxon>
        <taxon>Altingiaceae</taxon>
        <taxon>Liquidambar</taxon>
    </lineage>
</organism>
<evidence type="ECO:0000313" key="2">
    <source>
        <dbReference type="Proteomes" id="UP001415857"/>
    </source>
</evidence>
<gene>
    <name evidence="1" type="ORF">L1049_002806</name>
</gene>
<name>A0AAP0NGC9_LIQFO</name>
<dbReference type="Proteomes" id="UP001415857">
    <property type="component" value="Unassembled WGS sequence"/>
</dbReference>
<protein>
    <submittedName>
        <fullName evidence="1">Uncharacterized protein</fullName>
    </submittedName>
</protein>
<dbReference type="AlphaFoldDB" id="A0AAP0NGC9"/>
<reference evidence="1 2" key="1">
    <citation type="journal article" date="2024" name="Plant J.">
        <title>Genome sequences and population genomics reveal climatic adaptation and genomic divergence between two closely related sweetgum species.</title>
        <authorList>
            <person name="Xu W.Q."/>
            <person name="Ren C.Q."/>
            <person name="Zhang X.Y."/>
            <person name="Comes H.P."/>
            <person name="Liu X.H."/>
            <person name="Li Y.G."/>
            <person name="Kettle C.J."/>
            <person name="Jalonen R."/>
            <person name="Gaisberger H."/>
            <person name="Ma Y.Z."/>
            <person name="Qiu Y.X."/>
        </authorList>
    </citation>
    <scope>NUCLEOTIDE SEQUENCE [LARGE SCALE GENOMIC DNA]</scope>
    <source>
        <strain evidence="1">Hangzhou</strain>
    </source>
</reference>